<feature type="region of interest" description="Disordered" evidence="1">
    <location>
        <begin position="176"/>
        <end position="205"/>
    </location>
</feature>
<protein>
    <submittedName>
        <fullName evidence="4">Uncharacterized protein LOC116218210</fullName>
    </submittedName>
</protein>
<organism evidence="3 4">
    <name type="scientific">Clupea harengus</name>
    <name type="common">Atlantic herring</name>
    <dbReference type="NCBI Taxonomy" id="7950"/>
    <lineage>
        <taxon>Eukaryota</taxon>
        <taxon>Metazoa</taxon>
        <taxon>Chordata</taxon>
        <taxon>Craniata</taxon>
        <taxon>Vertebrata</taxon>
        <taxon>Euteleostomi</taxon>
        <taxon>Actinopterygii</taxon>
        <taxon>Neopterygii</taxon>
        <taxon>Teleostei</taxon>
        <taxon>Clupei</taxon>
        <taxon>Clupeiformes</taxon>
        <taxon>Clupeoidei</taxon>
        <taxon>Clupeidae</taxon>
        <taxon>Clupea</taxon>
    </lineage>
</organism>
<keyword evidence="2" id="KW-0472">Membrane</keyword>
<feature type="transmembrane region" description="Helical" evidence="2">
    <location>
        <begin position="6"/>
        <end position="24"/>
    </location>
</feature>
<gene>
    <name evidence="4" type="primary">LOC116218210</name>
</gene>
<dbReference type="RefSeq" id="XP_031414684.1">
    <property type="nucleotide sequence ID" value="XM_031558824.2"/>
</dbReference>
<dbReference type="Proteomes" id="UP000515152">
    <property type="component" value="Chromosome 21"/>
</dbReference>
<sequence length="518" mass="58956">MFGWPVAIFNWLGAMFNLNLFYFLDPEPPALSAIDVAVQALGNHMGPLLLLLIYIIWHLSTNYLSLFLKDDTFDDMVFDSLNKWAECSFMDSSECTLRLSLSHLSRIENVLEADGSSEDSSDITCAGSCHEQATACRGGNTKSREDGDLSVTTSHGSGQPKISLWAQLPLDRLPCSEPMDDMEPSATSTFNQANQEQSQGPKTVSLSHCERRIKNKVAHKRWRLGFLMIKIVRMLLPARLKTQTPTSLRVKTKTVRTATRLPCFLTRSKSEAENSNPTPILMFSQVIRPSFIPDMVRQRLEAHVRRKTSQRLWGFPNLVIKYVGDHVVLLSASNGRSVRNAVMNQLFKAEIGLCLKRRIEVTEKLQNLSKPSRKEMGVLICNKQLAEHPEILMRATTPSIVLDGMLEEVTSVKTRLKNKLRRKFLEVKLSRIPGKVLQSYHTAAYITRQHKTRPALTQQSSPCRLRHRVHLLRRKTLPFMSQEDLSHIELNLKFKHTENQQGKSTHYTLSLEKMVRIN</sequence>
<reference evidence="4" key="1">
    <citation type="submission" date="2025-08" db="UniProtKB">
        <authorList>
            <consortium name="RefSeq"/>
        </authorList>
    </citation>
    <scope>IDENTIFICATION</scope>
</reference>
<dbReference type="KEGG" id="char:116218210"/>
<proteinExistence type="predicted"/>
<keyword evidence="3" id="KW-1185">Reference proteome</keyword>
<keyword evidence="2" id="KW-0812">Transmembrane</keyword>
<dbReference type="GeneID" id="116218210"/>
<dbReference type="AlphaFoldDB" id="A0A6P8ERQ8"/>
<keyword evidence="2" id="KW-1133">Transmembrane helix</keyword>
<accession>A0A6P8ERQ8</accession>
<evidence type="ECO:0000256" key="2">
    <source>
        <dbReference type="SAM" id="Phobius"/>
    </source>
</evidence>
<feature type="region of interest" description="Disordered" evidence="1">
    <location>
        <begin position="137"/>
        <end position="160"/>
    </location>
</feature>
<dbReference type="OrthoDB" id="8883036at2759"/>
<evidence type="ECO:0000313" key="4">
    <source>
        <dbReference type="RefSeq" id="XP_031414684.1"/>
    </source>
</evidence>
<feature type="transmembrane region" description="Helical" evidence="2">
    <location>
        <begin position="36"/>
        <end position="57"/>
    </location>
</feature>
<evidence type="ECO:0000313" key="3">
    <source>
        <dbReference type="Proteomes" id="UP000515152"/>
    </source>
</evidence>
<feature type="compositionally biased region" description="Polar residues" evidence="1">
    <location>
        <begin position="185"/>
        <end position="205"/>
    </location>
</feature>
<name>A0A6P8ERQ8_CLUHA</name>
<evidence type="ECO:0000256" key="1">
    <source>
        <dbReference type="SAM" id="MobiDB-lite"/>
    </source>
</evidence>